<dbReference type="AlphaFoldDB" id="A0AA38H601"/>
<feature type="compositionally biased region" description="Pro residues" evidence="1">
    <location>
        <begin position="210"/>
        <end position="227"/>
    </location>
</feature>
<evidence type="ECO:0000256" key="1">
    <source>
        <dbReference type="SAM" id="MobiDB-lite"/>
    </source>
</evidence>
<proteinExistence type="predicted"/>
<gene>
    <name evidence="2" type="ORF">MKK02DRAFT_28992</name>
</gene>
<dbReference type="RefSeq" id="XP_052943208.1">
    <property type="nucleotide sequence ID" value="XM_053087679.1"/>
</dbReference>
<evidence type="ECO:0000313" key="3">
    <source>
        <dbReference type="Proteomes" id="UP001164286"/>
    </source>
</evidence>
<reference evidence="2" key="1">
    <citation type="journal article" date="2022" name="G3 (Bethesda)">
        <title>High quality genome of the basidiomycete yeast Dioszegia hungarica PDD-24b-2 isolated from cloud water.</title>
        <authorList>
            <person name="Jarrige D."/>
            <person name="Haridas S."/>
            <person name="Bleykasten-Grosshans C."/>
            <person name="Joly M."/>
            <person name="Nadalig T."/>
            <person name="Sancelme M."/>
            <person name="Vuilleumier S."/>
            <person name="Grigoriev I.V."/>
            <person name="Amato P."/>
            <person name="Bringel F."/>
        </authorList>
    </citation>
    <scope>NUCLEOTIDE SEQUENCE</scope>
    <source>
        <strain evidence="2">PDD-24b-2</strain>
    </source>
</reference>
<name>A0AA38H601_9TREE</name>
<feature type="region of interest" description="Disordered" evidence="1">
    <location>
        <begin position="139"/>
        <end position="227"/>
    </location>
</feature>
<dbReference type="EMBL" id="JAKWFO010000009">
    <property type="protein sequence ID" value="KAI9633431.1"/>
    <property type="molecule type" value="Genomic_DNA"/>
</dbReference>
<comment type="caution">
    <text evidence="2">The sequence shown here is derived from an EMBL/GenBank/DDBJ whole genome shotgun (WGS) entry which is preliminary data.</text>
</comment>
<accession>A0AA38H601</accession>
<dbReference type="Proteomes" id="UP001164286">
    <property type="component" value="Unassembled WGS sequence"/>
</dbReference>
<protein>
    <submittedName>
        <fullName evidence="2">Uncharacterized protein</fullName>
    </submittedName>
</protein>
<feature type="compositionally biased region" description="Basic and acidic residues" evidence="1">
    <location>
        <begin position="180"/>
        <end position="190"/>
    </location>
</feature>
<dbReference type="GeneID" id="77726884"/>
<keyword evidence="3" id="KW-1185">Reference proteome</keyword>
<sequence>MVSCLIDTAELRRAAIPKTQLVVSISFPAKAVPPQPADQTSDVPRPSADQTPDVQRTISILKYAKQWAIAGAPDSDDEEWKEMADLQLEARAWGDMPRRAGLNLISVHLRRSRGYSQTQTPSTSLLSIRSITSYSQSAYETEHGAICRREASSGRRTKVGGSGEEGEDAGWNSDTSPCTIERESREDNRTDQIQTSSVKAQRESSLPSSIHPPPPVSHYGPPAPSPPLQRSQAFYLAAIPTLYHSPRISERLDSFFLHSGTIEREARDQLSSAELIRAGHTKLAALRHVRSLYIRPSQQLVAPIEGRTEDEKATDLEELRVGLERAVQSLLDLEVGAFPNLRNVYTGSSTFDIIAGLPSPLPPRDTLIMSSLGVGLLVAARDTLQSWCWRSGFSDGFSPCGAAILQHTRTLYDGRPIPPSAYTWLDGWVIPVTHIHAELVEPIFIVPGGLNYIYIHDDANRMLALSTTGATATLASQVDELIARHIAGTMRLIMNRLVEPDRRRAAIDQTRLVVAFDFPFGEKSDGKEREVSSLLARSLAIVKDVKAMAIAGRAGQSEMKEMENLQIEARVWGDMPACEIGF</sequence>
<organism evidence="2 3">
    <name type="scientific">Dioszegia hungarica</name>
    <dbReference type="NCBI Taxonomy" id="4972"/>
    <lineage>
        <taxon>Eukaryota</taxon>
        <taxon>Fungi</taxon>
        <taxon>Dikarya</taxon>
        <taxon>Basidiomycota</taxon>
        <taxon>Agaricomycotina</taxon>
        <taxon>Tremellomycetes</taxon>
        <taxon>Tremellales</taxon>
        <taxon>Bulleribasidiaceae</taxon>
        <taxon>Dioszegia</taxon>
    </lineage>
</organism>
<feature type="compositionally biased region" description="Basic and acidic residues" evidence="1">
    <location>
        <begin position="140"/>
        <end position="153"/>
    </location>
</feature>
<evidence type="ECO:0000313" key="2">
    <source>
        <dbReference type="EMBL" id="KAI9633431.1"/>
    </source>
</evidence>
<feature type="compositionally biased region" description="Polar residues" evidence="1">
    <location>
        <begin position="37"/>
        <end position="52"/>
    </location>
</feature>
<feature type="region of interest" description="Disordered" evidence="1">
    <location>
        <begin position="31"/>
        <end position="52"/>
    </location>
</feature>